<dbReference type="InterPro" id="IPR011051">
    <property type="entry name" value="RmlC_Cupin_sf"/>
</dbReference>
<dbReference type="CDD" id="cd06976">
    <property type="entry name" value="cupin_MtlR-like_N"/>
    <property type="match status" value="1"/>
</dbReference>
<dbReference type="PROSITE" id="PS00041">
    <property type="entry name" value="HTH_ARAC_FAMILY_1"/>
    <property type="match status" value="1"/>
</dbReference>
<keyword evidence="2" id="KW-0238">DNA-binding</keyword>
<dbReference type="AlphaFoldDB" id="A0A2K8KT63"/>
<keyword evidence="6" id="KW-1185">Reference proteome</keyword>
<dbReference type="PANTHER" id="PTHR43280:SF27">
    <property type="entry name" value="TRANSCRIPTIONAL REGULATOR MTLR"/>
    <property type="match status" value="1"/>
</dbReference>
<dbReference type="PROSITE" id="PS01124">
    <property type="entry name" value="HTH_ARAC_FAMILY_2"/>
    <property type="match status" value="1"/>
</dbReference>
<dbReference type="KEGG" id="rfo:REIFOR_00928"/>
<proteinExistence type="predicted"/>
<dbReference type="Proteomes" id="UP000229757">
    <property type="component" value="Chromosome"/>
</dbReference>
<evidence type="ECO:0000313" key="6">
    <source>
        <dbReference type="Proteomes" id="UP000229757"/>
    </source>
</evidence>
<dbReference type="RefSeq" id="WP_100256465.1">
    <property type="nucleotide sequence ID" value="NZ_CP011797.1"/>
</dbReference>
<accession>A0A2K8KT63</accession>
<dbReference type="InterPro" id="IPR003313">
    <property type="entry name" value="AraC-bd"/>
</dbReference>
<evidence type="ECO:0000313" key="5">
    <source>
        <dbReference type="EMBL" id="ATX76096.1"/>
    </source>
</evidence>
<dbReference type="SMART" id="SM00342">
    <property type="entry name" value="HTH_ARAC"/>
    <property type="match status" value="1"/>
</dbReference>
<name>A0A2K8KT63_9GAMM</name>
<dbReference type="InterPro" id="IPR018060">
    <property type="entry name" value="HTH_AraC"/>
</dbReference>
<dbReference type="SUPFAM" id="SSF46689">
    <property type="entry name" value="Homeodomain-like"/>
    <property type="match status" value="2"/>
</dbReference>
<evidence type="ECO:0000256" key="2">
    <source>
        <dbReference type="ARBA" id="ARBA00023125"/>
    </source>
</evidence>
<dbReference type="GO" id="GO:0003700">
    <property type="term" value="F:DNA-binding transcription factor activity"/>
    <property type="evidence" value="ECO:0007669"/>
    <property type="project" value="InterPro"/>
</dbReference>
<dbReference type="GO" id="GO:0043565">
    <property type="term" value="F:sequence-specific DNA binding"/>
    <property type="evidence" value="ECO:0007669"/>
    <property type="project" value="InterPro"/>
</dbReference>
<sequence>MDGNTIATRGLLVTPELPALNDTNSSIRYLEHGASSAQATWHCHKELELHLVVASSGRFFIGDYIGRYEPGHLVLTGANLPHIWIADSDSQTESTPEPLRIKVINFDGDMFEAASQHISELREIVNIIRTGGAGHEFQPRDLAIYTDLYERIASSDGLEKMIAFLELMNNLVTEEKTTLSTARDWQDFAGPTLRVVNKAIDFILQHYNEKIRLEDVALHVRLSPNRLSKYFFESTGIKYIDFLIKVRISKACEQLKTSHNQITKICYDSGFTNVSNFNRHFLRIKGMTPKQYRDRANLRLS</sequence>
<dbReference type="EMBL" id="CP011797">
    <property type="protein sequence ID" value="ATX76096.1"/>
    <property type="molecule type" value="Genomic_DNA"/>
</dbReference>
<dbReference type="Pfam" id="PF02311">
    <property type="entry name" value="AraC_binding"/>
    <property type="match status" value="1"/>
</dbReference>
<dbReference type="Gene3D" id="2.60.120.10">
    <property type="entry name" value="Jelly Rolls"/>
    <property type="match status" value="1"/>
</dbReference>
<evidence type="ECO:0000256" key="3">
    <source>
        <dbReference type="ARBA" id="ARBA00023163"/>
    </source>
</evidence>
<keyword evidence="1" id="KW-0805">Transcription regulation</keyword>
<reference evidence="5 6" key="1">
    <citation type="journal article" date="2017" name="Environ. Microbiol.">
        <title>Genomic and physiological analyses of 'Reinekea forsetii' reveal a versatile opportunistic lifestyle during spring algae blooms.</title>
        <authorList>
            <person name="Avci B."/>
            <person name="Hahnke R.L."/>
            <person name="Chafee M."/>
            <person name="Fischer T."/>
            <person name="Gruber-Vodicka H."/>
            <person name="Tegetmeyer H.E."/>
            <person name="Harder J."/>
            <person name="Fuchs B.M."/>
            <person name="Amann R.I."/>
            <person name="Teeling H."/>
        </authorList>
    </citation>
    <scope>NUCLEOTIDE SEQUENCE [LARGE SCALE GENOMIC DNA]</scope>
    <source>
        <strain evidence="5 6">Hel1_31_D35</strain>
    </source>
</reference>
<protein>
    <submittedName>
        <fullName evidence="5">Transcriptional regulator, AraC family</fullName>
    </submittedName>
</protein>
<dbReference type="Gene3D" id="1.10.10.60">
    <property type="entry name" value="Homeodomain-like"/>
    <property type="match status" value="2"/>
</dbReference>
<keyword evidence="3" id="KW-0804">Transcription</keyword>
<dbReference type="InterPro" id="IPR009057">
    <property type="entry name" value="Homeodomain-like_sf"/>
</dbReference>
<evidence type="ECO:0000259" key="4">
    <source>
        <dbReference type="PROSITE" id="PS01124"/>
    </source>
</evidence>
<dbReference type="SUPFAM" id="SSF51182">
    <property type="entry name" value="RmlC-like cupins"/>
    <property type="match status" value="1"/>
</dbReference>
<dbReference type="PANTHER" id="PTHR43280">
    <property type="entry name" value="ARAC-FAMILY TRANSCRIPTIONAL REGULATOR"/>
    <property type="match status" value="1"/>
</dbReference>
<dbReference type="InterPro" id="IPR018062">
    <property type="entry name" value="HTH_AraC-typ_CS"/>
</dbReference>
<dbReference type="Pfam" id="PF12833">
    <property type="entry name" value="HTH_18"/>
    <property type="match status" value="1"/>
</dbReference>
<gene>
    <name evidence="5" type="ORF">REIFOR_00928</name>
</gene>
<organism evidence="5 6">
    <name type="scientific">Reinekea forsetii</name>
    <dbReference type="NCBI Taxonomy" id="1336806"/>
    <lineage>
        <taxon>Bacteria</taxon>
        <taxon>Pseudomonadati</taxon>
        <taxon>Pseudomonadota</taxon>
        <taxon>Gammaproteobacteria</taxon>
        <taxon>Oceanospirillales</taxon>
        <taxon>Saccharospirillaceae</taxon>
        <taxon>Reinekea</taxon>
    </lineage>
</organism>
<dbReference type="OrthoDB" id="9816011at2"/>
<evidence type="ECO:0000256" key="1">
    <source>
        <dbReference type="ARBA" id="ARBA00023015"/>
    </source>
</evidence>
<dbReference type="InterPro" id="IPR014710">
    <property type="entry name" value="RmlC-like_jellyroll"/>
</dbReference>
<feature type="domain" description="HTH araC/xylS-type" evidence="4">
    <location>
        <begin position="197"/>
        <end position="295"/>
    </location>
</feature>